<dbReference type="AlphaFoldDB" id="V8R8I0"/>
<dbReference type="EMBL" id="AYMZ01000003">
    <property type="protein sequence ID" value="ETF07968.1"/>
    <property type="molecule type" value="Genomic_DNA"/>
</dbReference>
<evidence type="ECO:0000313" key="1">
    <source>
        <dbReference type="EMBL" id="ETF07968.1"/>
    </source>
</evidence>
<sequence length="70" mass="7555">MTSPNSFLERDREGVTGGNEFASLGARLVRFGQALQEPSTTVSELSRLAGACGISFKLRAVADSEERNHE</sequence>
<accession>V8R8I0</accession>
<evidence type="ECO:0000313" key="2">
    <source>
        <dbReference type="Proteomes" id="UP000024771"/>
    </source>
</evidence>
<protein>
    <submittedName>
        <fullName evidence="1">Uncharacterized protein</fullName>
    </submittedName>
</protein>
<dbReference type="PATRIC" id="fig|1395516.4.peg.603"/>
<name>V8R8I0_9PSED</name>
<organism evidence="1 2">
    <name type="scientific">Pseudomonas moraviensis R28-S</name>
    <dbReference type="NCBI Taxonomy" id="1395516"/>
    <lineage>
        <taxon>Bacteria</taxon>
        <taxon>Pseudomonadati</taxon>
        <taxon>Pseudomonadota</taxon>
        <taxon>Gammaproteobacteria</taxon>
        <taxon>Pseudomonadales</taxon>
        <taxon>Pseudomonadaceae</taxon>
        <taxon>Pseudomonas</taxon>
    </lineage>
</organism>
<dbReference type="RefSeq" id="WP_024011503.1">
    <property type="nucleotide sequence ID" value="NZ_CM002330.1"/>
</dbReference>
<gene>
    <name evidence="1" type="ORF">PMO01_02955</name>
</gene>
<reference evidence="1 2" key="1">
    <citation type="journal article" date="2014" name="Genome Announc.">
        <title>Draft Genome Sequence of Pseudomonas moraviensis R28-S.</title>
        <authorList>
            <person name="Hunter S.S."/>
            <person name="Yano H."/>
            <person name="Loftie-Eaton W."/>
            <person name="Hughes J."/>
            <person name="De Gelder L."/>
            <person name="Stragier P."/>
            <person name="De Vos P."/>
            <person name="Settles M.L."/>
            <person name="Top E.M."/>
        </authorList>
    </citation>
    <scope>NUCLEOTIDE SEQUENCE [LARGE SCALE GENOMIC DNA]</scope>
    <source>
        <strain evidence="2">R28</strain>
    </source>
</reference>
<proteinExistence type="predicted"/>
<dbReference type="Proteomes" id="UP000024771">
    <property type="component" value="Chromosome"/>
</dbReference>
<comment type="caution">
    <text evidence="1">The sequence shown here is derived from an EMBL/GenBank/DDBJ whole genome shotgun (WGS) entry which is preliminary data.</text>
</comment>
<dbReference type="HOGENOM" id="CLU_206609_0_0_6"/>